<sequence length="934" mass="102286">MARQRTRLAVPTVNHAVPADIAAEAEEAKLATIPPVSRTKYLKQYEAYKSWCFSRGTPYISEDSLLVYVRKLFLDDGYVASTIKSHLSMIKACIKALDGVDFGAYVNVNSFMRTAAKTHKPKKARVLTAEQIHHFCKVAPDEEYFLIKVILIIGLIGCCRKSELVYLLMKYVTVTERSIIIDIPADVTKNNTRKTFSIVGPFYDIIKRYLHARRNIDNDRFFLLYRNGTFIDSACGNETIGSVPKTVAEFLGLPEPERYTSHSIRRSSATVYAESGCADTELKLHGRWKSTNCASGYLEDTDSRRHKVSAPITNAILPQHAQQNQTITVQSNHHNFFPKTAKKSVPFSGRKQATRTTSTVTPGALSNCSVASQCHSSSSTNTSHSTRAKLAAFVRKPSIGSRTVMSCGMSSSMSAPSGQQETTFLSSVVSAAPVLQKPTAPTNVIACGAMAIQQLVTPEYQAVPSAPPSCEPKAVARASCVSSSNMNSVNEVVEEDLSEYFQEGFDEESWTNVCSDNAVVCQPIPRIISNVLLRPASSSNLTSEGDDSHVTSSQAVSIHNQSVTDGALLNAATSQSSSLINEVNSDIFSDMLLDTSNDESSSSVIHPSVKNTAFPYCDGEDVSDVDSEQPWGEDQCNEPQPPILLEIPANETSNVSIQDASGLPSQLSEEPSSPTHFESHQNVCVDSEIVHSTVKSPIVVGKYVSEVFGFRSVFTPEEIGPECVNGDGTRSPVEIRSERVVDDVNITPSPSCMQPALLFQECSEDKDEFPQQIQATEASCVQPLLIKHEELSPLKLNASSGNSPAFNSARIDENGYSDQKSKEFNNACANEIKPKGEQLKDSDENSAQRISETRVHSPPFGARSGHVRHRRPRQAFQRPASVSFPYERPPSVLSERSVSSLSNDDAEEIRLGTAVLKFYNCSNIHIHVHNYKEG</sequence>
<accession>A0ACC2NCP1</accession>
<comment type="caution">
    <text evidence="1">The sequence shown here is derived from an EMBL/GenBank/DDBJ whole genome shotgun (WGS) entry which is preliminary data.</text>
</comment>
<name>A0ACC2NCP1_9HYME</name>
<protein>
    <submittedName>
        <fullName evidence="1">Uncharacterized protein</fullName>
    </submittedName>
</protein>
<reference evidence="1" key="1">
    <citation type="submission" date="2023-04" db="EMBL/GenBank/DDBJ databases">
        <title>A chromosome-level genome assembly of the parasitoid wasp Eretmocerus hayati.</title>
        <authorList>
            <person name="Zhong Y."/>
            <person name="Liu S."/>
            <person name="Liu Y."/>
        </authorList>
    </citation>
    <scope>NUCLEOTIDE SEQUENCE</scope>
    <source>
        <strain evidence="1">ZJU_SS_LIU_2023</strain>
    </source>
</reference>
<evidence type="ECO:0000313" key="2">
    <source>
        <dbReference type="Proteomes" id="UP001239111"/>
    </source>
</evidence>
<dbReference type="Proteomes" id="UP001239111">
    <property type="component" value="Chromosome 4"/>
</dbReference>
<dbReference type="EMBL" id="CM056744">
    <property type="protein sequence ID" value="KAJ8668486.1"/>
    <property type="molecule type" value="Genomic_DNA"/>
</dbReference>
<gene>
    <name evidence="1" type="ORF">QAD02_010149</name>
</gene>
<proteinExistence type="predicted"/>
<organism evidence="1 2">
    <name type="scientific">Eretmocerus hayati</name>
    <dbReference type="NCBI Taxonomy" id="131215"/>
    <lineage>
        <taxon>Eukaryota</taxon>
        <taxon>Metazoa</taxon>
        <taxon>Ecdysozoa</taxon>
        <taxon>Arthropoda</taxon>
        <taxon>Hexapoda</taxon>
        <taxon>Insecta</taxon>
        <taxon>Pterygota</taxon>
        <taxon>Neoptera</taxon>
        <taxon>Endopterygota</taxon>
        <taxon>Hymenoptera</taxon>
        <taxon>Apocrita</taxon>
        <taxon>Proctotrupomorpha</taxon>
        <taxon>Chalcidoidea</taxon>
        <taxon>Aphelinidae</taxon>
        <taxon>Aphelininae</taxon>
        <taxon>Eretmocerus</taxon>
    </lineage>
</organism>
<evidence type="ECO:0000313" key="1">
    <source>
        <dbReference type="EMBL" id="KAJ8668486.1"/>
    </source>
</evidence>
<keyword evidence="2" id="KW-1185">Reference proteome</keyword>